<dbReference type="AlphaFoldDB" id="A0A4P6X0I3"/>
<sequence length="314" mass="35357">MMLKHSLKYLLAFALTACGWHKSLDPVELSALYTQPLSPPDKPLRVFHIGHSLVNKDIPMMLEQLAGAGHDHRSQLGWGASLRSHWEPDVPVNGFEIENAHPRYQDAHQAVNSGQFDVLVLTESVEIKDAIKHHDSPQYIRQWARAARAANPKIRVYLYELWHELNDPKGWLERLDEDLSLYWEGVLLARGLAHGDTGGPVYVIPAGQVMARLVREVEARGGVDRLRSREDLFYISDEGKRDMIHLSALGNYLVALTHYAVLYHRPPPAEPQTIRLVDGTQLPPISPELARLMSEVIWSVVTSYPKTGVAQRGS</sequence>
<reference evidence="1 2" key="1">
    <citation type="submission" date="2019-03" db="EMBL/GenBank/DDBJ databases">
        <authorList>
            <person name="Sebastian G."/>
            <person name="Baumann P."/>
            <person name="Ruckert C."/>
            <person name="Kalinowski J."/>
            <person name="Nebel B."/>
            <person name="Takors R."/>
            <person name="Blombach B."/>
        </authorList>
    </citation>
    <scope>NUCLEOTIDE SEQUENCE [LARGE SCALE GENOMIC DNA]</scope>
    <source>
        <strain evidence="1 2">DSM 1084</strain>
    </source>
</reference>
<keyword evidence="2" id="KW-1185">Reference proteome</keyword>
<accession>A0A4P6X0I3</accession>
<dbReference type="InterPro" id="IPR036514">
    <property type="entry name" value="SGNH_hydro_sf"/>
</dbReference>
<name>A0A4P6X0I3_HYDPS</name>
<dbReference type="KEGG" id="hpse:HPF_10995"/>
<dbReference type="Proteomes" id="UP000293912">
    <property type="component" value="Chromosome"/>
</dbReference>
<dbReference type="EMBL" id="CP037867">
    <property type="protein sequence ID" value="QBM28215.1"/>
    <property type="molecule type" value="Genomic_DNA"/>
</dbReference>
<dbReference type="Gene3D" id="3.40.50.1110">
    <property type="entry name" value="SGNH hydrolase"/>
    <property type="match status" value="1"/>
</dbReference>
<proteinExistence type="predicted"/>
<evidence type="ECO:0000313" key="2">
    <source>
        <dbReference type="Proteomes" id="UP000293912"/>
    </source>
</evidence>
<protein>
    <recommendedName>
        <fullName evidence="3">DUF4886 domain-containing protein</fullName>
    </recommendedName>
</protein>
<gene>
    <name evidence="1" type="ORF">HPF_10995</name>
</gene>
<organism evidence="1 2">
    <name type="scientific">Hydrogenophaga pseudoflava</name>
    <name type="common">Pseudomonas carboxydoflava</name>
    <dbReference type="NCBI Taxonomy" id="47421"/>
    <lineage>
        <taxon>Bacteria</taxon>
        <taxon>Pseudomonadati</taxon>
        <taxon>Pseudomonadota</taxon>
        <taxon>Betaproteobacteria</taxon>
        <taxon>Burkholderiales</taxon>
        <taxon>Comamonadaceae</taxon>
        <taxon>Hydrogenophaga</taxon>
    </lineage>
</organism>
<dbReference type="RefSeq" id="WP_133156610.1">
    <property type="nucleotide sequence ID" value="NZ_CP037867.1"/>
</dbReference>
<evidence type="ECO:0008006" key="3">
    <source>
        <dbReference type="Google" id="ProtNLM"/>
    </source>
</evidence>
<dbReference type="GO" id="GO:0016788">
    <property type="term" value="F:hydrolase activity, acting on ester bonds"/>
    <property type="evidence" value="ECO:0007669"/>
    <property type="project" value="UniProtKB-ARBA"/>
</dbReference>
<evidence type="ECO:0000313" key="1">
    <source>
        <dbReference type="EMBL" id="QBM28215.1"/>
    </source>
</evidence>